<comment type="caution">
    <text evidence="1">The sequence shown here is derived from an EMBL/GenBank/DDBJ whole genome shotgun (WGS) entry which is preliminary data.</text>
</comment>
<dbReference type="GO" id="GO:0000287">
    <property type="term" value="F:magnesium ion binding"/>
    <property type="evidence" value="ECO:0007669"/>
    <property type="project" value="TreeGrafter"/>
</dbReference>
<dbReference type="InterPro" id="IPR036412">
    <property type="entry name" value="HAD-like_sf"/>
</dbReference>
<dbReference type="GO" id="GO:0016791">
    <property type="term" value="F:phosphatase activity"/>
    <property type="evidence" value="ECO:0007669"/>
    <property type="project" value="TreeGrafter"/>
</dbReference>
<name>A0A9X2HBT3_9MICC</name>
<dbReference type="SFLD" id="SFLDS00003">
    <property type="entry name" value="Haloacid_Dehalogenase"/>
    <property type="match status" value="1"/>
</dbReference>
<sequence length="283" mass="29863">MTNEATIQTPARPAWRREPGVKYLVALDVDGTLVDHDGHMTEAVKEALHGVVAAGHHVVVATGRSKGATLPIVELAGLESGWAVSSNGGVTLRLDPALAGGYEISEAVTFRAHAALTTLRDRLPGAMFALEAADGSFYSTAEFQDRSFGMEAQQVSFEELAGMDAVRVVVFSTEVDLDSFSRLVEEVGLHGVTYSVGWTPWLDLSANGVTKASALESVRRLLGVEPEHTVAMGDGNNDVEMLQWAARGVAMGQAPDDVAAAASEVTGTVYEDGAVRILADLAD</sequence>
<dbReference type="PANTHER" id="PTHR10000">
    <property type="entry name" value="PHOSPHOSERINE PHOSPHATASE"/>
    <property type="match status" value="1"/>
</dbReference>
<dbReference type="Gene3D" id="3.30.1240.10">
    <property type="match status" value="1"/>
</dbReference>
<dbReference type="InterPro" id="IPR023214">
    <property type="entry name" value="HAD_sf"/>
</dbReference>
<dbReference type="PROSITE" id="PS01229">
    <property type="entry name" value="COF_2"/>
    <property type="match status" value="1"/>
</dbReference>
<dbReference type="SUPFAM" id="SSF56784">
    <property type="entry name" value="HAD-like"/>
    <property type="match status" value="1"/>
</dbReference>
<dbReference type="Proteomes" id="UP001139502">
    <property type="component" value="Unassembled WGS sequence"/>
</dbReference>
<dbReference type="EMBL" id="JANAFB010000035">
    <property type="protein sequence ID" value="MCP3426734.1"/>
    <property type="molecule type" value="Genomic_DNA"/>
</dbReference>
<evidence type="ECO:0000313" key="2">
    <source>
        <dbReference type="Proteomes" id="UP001139502"/>
    </source>
</evidence>
<organism evidence="1 2">
    <name type="scientific">Rothia santali</name>
    <dbReference type="NCBI Taxonomy" id="2949643"/>
    <lineage>
        <taxon>Bacteria</taxon>
        <taxon>Bacillati</taxon>
        <taxon>Actinomycetota</taxon>
        <taxon>Actinomycetes</taxon>
        <taxon>Micrococcales</taxon>
        <taxon>Micrococcaceae</taxon>
        <taxon>Rothia</taxon>
    </lineage>
</organism>
<dbReference type="SFLD" id="SFLDG01140">
    <property type="entry name" value="C2.B:_Phosphomannomutase_and_P"/>
    <property type="match status" value="1"/>
</dbReference>
<dbReference type="Gene3D" id="3.40.50.1000">
    <property type="entry name" value="HAD superfamily/HAD-like"/>
    <property type="match status" value="1"/>
</dbReference>
<evidence type="ECO:0000313" key="1">
    <source>
        <dbReference type="EMBL" id="MCP3426734.1"/>
    </source>
</evidence>
<keyword evidence="1" id="KW-0378">Hydrolase</keyword>
<gene>
    <name evidence="1" type="ORF">NBM05_12165</name>
</gene>
<reference evidence="1" key="1">
    <citation type="submission" date="2022-06" db="EMBL/GenBank/DDBJ databases">
        <title>Rothia sp. isolated from sandalwood seedling.</title>
        <authorList>
            <person name="Tuikhar N."/>
            <person name="Kirdat K."/>
            <person name="Thorat V."/>
            <person name="Swetha P."/>
            <person name="Padma S."/>
            <person name="Sundararaj R."/>
            <person name="Yadav A."/>
        </authorList>
    </citation>
    <scope>NUCLEOTIDE SEQUENCE</scope>
    <source>
        <strain evidence="1">AR01</strain>
    </source>
</reference>
<dbReference type="PANTHER" id="PTHR10000:SF8">
    <property type="entry name" value="HAD SUPERFAMILY HYDROLASE-LIKE, TYPE 3"/>
    <property type="match status" value="1"/>
</dbReference>
<proteinExistence type="predicted"/>
<dbReference type="AlphaFoldDB" id="A0A9X2HBT3"/>
<dbReference type="InterPro" id="IPR006379">
    <property type="entry name" value="HAD-SF_hydro_IIB"/>
</dbReference>
<dbReference type="Pfam" id="PF08282">
    <property type="entry name" value="Hydrolase_3"/>
    <property type="match status" value="1"/>
</dbReference>
<dbReference type="GO" id="GO:0005829">
    <property type="term" value="C:cytosol"/>
    <property type="evidence" value="ECO:0007669"/>
    <property type="project" value="TreeGrafter"/>
</dbReference>
<protein>
    <submittedName>
        <fullName evidence="1">Cof-type HAD-IIB family hydrolase</fullName>
    </submittedName>
</protein>
<dbReference type="RefSeq" id="WP_254167816.1">
    <property type="nucleotide sequence ID" value="NZ_JANAFB010000035.1"/>
</dbReference>
<accession>A0A9X2HBT3</accession>
<dbReference type="NCBIfam" id="TIGR01484">
    <property type="entry name" value="HAD-SF-IIB"/>
    <property type="match status" value="1"/>
</dbReference>
<keyword evidence="2" id="KW-1185">Reference proteome</keyword>